<evidence type="ECO:0000313" key="2">
    <source>
        <dbReference type="EMBL" id="CCO57417.1"/>
    </source>
</evidence>
<feature type="chain" id="PRO_5004650516" evidence="1">
    <location>
        <begin position="19"/>
        <end position="111"/>
    </location>
</feature>
<evidence type="ECO:0000313" key="3">
    <source>
        <dbReference type="Proteomes" id="UP000016895"/>
    </source>
</evidence>
<dbReference type="EMBL" id="FO203526">
    <property type="protein sequence ID" value="CCO57417.1"/>
    <property type="molecule type" value="Genomic_DNA"/>
</dbReference>
<protein>
    <submittedName>
        <fullName evidence="2">Uncharacterized protein</fullName>
    </submittedName>
</protein>
<reference evidence="2 3" key="1">
    <citation type="journal article" date="2013" name="ISME J.">
        <title>Comparative genomics of pathogenic lineages of Vibrio nigripulchritudo identifies virulence-associated traits.</title>
        <authorList>
            <person name="Goudenege D."/>
            <person name="Labreuche Y."/>
            <person name="Krin E."/>
            <person name="Ansquer D."/>
            <person name="Mangenot S."/>
            <person name="Calteau A."/>
            <person name="Medigue C."/>
            <person name="Mazel D."/>
            <person name="Polz M.F."/>
            <person name="Le Roux F."/>
        </authorList>
    </citation>
    <scope>NUCLEOTIDE SEQUENCE [LARGE SCALE GENOMIC DNA]</scope>
    <source>
        <strain evidence="3">SnF1</strain>
    </source>
</reference>
<keyword evidence="3" id="KW-1185">Reference proteome</keyword>
<dbReference type="OrthoDB" id="9154235at2"/>
<dbReference type="AlphaFoldDB" id="U4KAV2"/>
<name>U4KAV2_9VIBR</name>
<organism evidence="2 3">
    <name type="scientific">Vibrio nigripulchritudo</name>
    <dbReference type="NCBI Taxonomy" id="28173"/>
    <lineage>
        <taxon>Bacteria</taxon>
        <taxon>Pseudomonadati</taxon>
        <taxon>Pseudomonadota</taxon>
        <taxon>Gammaproteobacteria</taxon>
        <taxon>Vibrionales</taxon>
        <taxon>Vibrionaceae</taxon>
        <taxon>Vibrio</taxon>
    </lineage>
</organism>
<keyword evidence="1" id="KW-0732">Signal</keyword>
<accession>U4KAV2</accession>
<proteinExistence type="predicted"/>
<dbReference type="Proteomes" id="UP000016895">
    <property type="component" value="Chromosome 1"/>
</dbReference>
<dbReference type="KEGG" id="vni:VIBNI_A1281"/>
<evidence type="ECO:0000256" key="1">
    <source>
        <dbReference type="SAM" id="SignalP"/>
    </source>
</evidence>
<dbReference type="RefSeq" id="WP_022550368.1">
    <property type="nucleotide sequence ID" value="NC_022528.1"/>
</dbReference>
<gene>
    <name evidence="2" type="ORF">VIBNI_A1281</name>
</gene>
<feature type="signal peptide" evidence="1">
    <location>
        <begin position="1"/>
        <end position="18"/>
    </location>
</feature>
<sequence length="111" mass="12193">MKKLFLLISMVLSTNAYAAFNCSVYVNRVLVYGDGSVNILHSGRNDFTYICNTKGTWKGIDTVTCSLWVGMLQSTQNNARRAIFYYGGEGSCETLPTYGNAPAPVYIGSIK</sequence>